<dbReference type="AlphaFoldDB" id="A0A6J6GGQ7"/>
<evidence type="ECO:0000313" key="2">
    <source>
        <dbReference type="EMBL" id="CAB4595988.1"/>
    </source>
</evidence>
<protein>
    <submittedName>
        <fullName evidence="2">Unannotated protein</fullName>
    </submittedName>
</protein>
<proteinExistence type="predicted"/>
<keyword evidence="1" id="KW-0472">Membrane</keyword>
<keyword evidence="1" id="KW-1133">Transmembrane helix</keyword>
<organism evidence="2">
    <name type="scientific">freshwater metagenome</name>
    <dbReference type="NCBI Taxonomy" id="449393"/>
    <lineage>
        <taxon>unclassified sequences</taxon>
        <taxon>metagenomes</taxon>
        <taxon>ecological metagenomes</taxon>
    </lineage>
</organism>
<dbReference type="Pfam" id="PF10825">
    <property type="entry name" value="DUF2752"/>
    <property type="match status" value="1"/>
</dbReference>
<gene>
    <name evidence="2" type="ORF">UFOPK1807_00547</name>
</gene>
<sequence>MLFIPFGFLARANDGFTDGGGIPCIWRSLTGYPCPGCGLTRAFASISNFNIIDSIRFNPEALLFTSIALVAVIAPGWLNRLFAKMKDSFYKQSHHKVLFLSVAFFVVLWILNIIRVSTGLYPELVQ</sequence>
<name>A0A6J6GGQ7_9ZZZZ</name>
<keyword evidence="1" id="KW-0812">Transmembrane</keyword>
<reference evidence="2" key="1">
    <citation type="submission" date="2020-05" db="EMBL/GenBank/DDBJ databases">
        <authorList>
            <person name="Chiriac C."/>
            <person name="Salcher M."/>
            <person name="Ghai R."/>
            <person name="Kavagutti S V."/>
        </authorList>
    </citation>
    <scope>NUCLEOTIDE SEQUENCE</scope>
</reference>
<dbReference type="InterPro" id="IPR021215">
    <property type="entry name" value="DUF2752"/>
</dbReference>
<evidence type="ECO:0000256" key="1">
    <source>
        <dbReference type="SAM" id="Phobius"/>
    </source>
</evidence>
<accession>A0A6J6GGQ7</accession>
<dbReference type="EMBL" id="CAEZUI010000053">
    <property type="protein sequence ID" value="CAB4595988.1"/>
    <property type="molecule type" value="Genomic_DNA"/>
</dbReference>
<feature type="transmembrane region" description="Helical" evidence="1">
    <location>
        <begin position="98"/>
        <end position="121"/>
    </location>
</feature>
<feature type="transmembrane region" description="Helical" evidence="1">
    <location>
        <begin position="61"/>
        <end position="78"/>
    </location>
</feature>